<comment type="caution">
    <text evidence="1">The sequence shown here is derived from an EMBL/GenBank/DDBJ whole genome shotgun (WGS) entry which is preliminary data.</text>
</comment>
<protein>
    <submittedName>
        <fullName evidence="1">Uncharacterized protein</fullName>
    </submittedName>
</protein>
<reference evidence="1" key="1">
    <citation type="submission" date="2021-02" db="EMBL/GenBank/DDBJ databases">
        <authorList>
            <person name="Nowell W R."/>
        </authorList>
    </citation>
    <scope>NUCLEOTIDE SEQUENCE</scope>
</reference>
<proteinExistence type="predicted"/>
<evidence type="ECO:0000313" key="1">
    <source>
        <dbReference type="EMBL" id="CAF4706747.1"/>
    </source>
</evidence>
<organism evidence="1 2">
    <name type="scientific">Rotaria socialis</name>
    <dbReference type="NCBI Taxonomy" id="392032"/>
    <lineage>
        <taxon>Eukaryota</taxon>
        <taxon>Metazoa</taxon>
        <taxon>Spiralia</taxon>
        <taxon>Gnathifera</taxon>
        <taxon>Rotifera</taxon>
        <taxon>Eurotatoria</taxon>
        <taxon>Bdelloidea</taxon>
        <taxon>Philodinida</taxon>
        <taxon>Philodinidae</taxon>
        <taxon>Rotaria</taxon>
    </lineage>
</organism>
<accession>A0A821ILS8</accession>
<dbReference type="AlphaFoldDB" id="A0A821ILS8"/>
<sequence length="27" mass="3279">MPRRTANGRRPDDLDEFWFEKIVVTTK</sequence>
<gene>
    <name evidence="1" type="ORF">UJA718_LOCUS36522</name>
</gene>
<name>A0A821ILS8_9BILA</name>
<feature type="non-terminal residue" evidence="1">
    <location>
        <position position="27"/>
    </location>
</feature>
<dbReference type="Proteomes" id="UP000663873">
    <property type="component" value="Unassembled WGS sequence"/>
</dbReference>
<evidence type="ECO:0000313" key="2">
    <source>
        <dbReference type="Proteomes" id="UP000663873"/>
    </source>
</evidence>
<keyword evidence="2" id="KW-1185">Reference proteome</keyword>
<dbReference type="EMBL" id="CAJOBP010035301">
    <property type="protein sequence ID" value="CAF4706747.1"/>
    <property type="molecule type" value="Genomic_DNA"/>
</dbReference>